<dbReference type="InterPro" id="IPR018044">
    <property type="entry name" value="Peptidase_S11"/>
</dbReference>
<comment type="function">
    <text evidence="1">Removes C-terminal D-alanyl residues from sugar-peptide cell wall precursors.</text>
</comment>
<feature type="active site" evidence="8">
    <location>
        <position position="125"/>
    </location>
</feature>
<dbReference type="SUPFAM" id="SSF56601">
    <property type="entry name" value="beta-lactamase/transpeptidase-like"/>
    <property type="match status" value="1"/>
</dbReference>
<dbReference type="RefSeq" id="WP_167700157.1">
    <property type="nucleotide sequence ID" value="NZ_CP118174.1"/>
</dbReference>
<sequence length="410" mass="46361">MKNVILIFGIYLFMGLPAIFSADSYQGRDIPLYAQSVILIDAYSGRVLYEKNADKPHVPASLTKIISLTLAYEALSHGKITYNSPIIVSERASMHNVPYRSSRMYLEPGQNLKMYDLMLGMAIASGNDAAVALAETISGSVEQFVVEMNQFVQSLGATNSLFVDPAGIFDGNIITAREYAQFAKYYIEKYPQALKEIHSVPAFSYPNLQQMNHRGSQRYTVTHRNPIGLIGSYEGADGLKTGYVDESGYNLVATIQQDSMRFIAVILGVFAPGSQTGSRQREEDAKKLFDYAISNYKYYEWEEHPMYQDNLSIRVLGGKQRNVAVTIDTSSPYIEYPLTVDEWQNSRVTLKVDKQLAPLDIKSQVGVIAFEAGEQRWQAPLVIAEAIERLPFWLYFNDMFKHQMRRILRR</sequence>
<dbReference type="GO" id="GO:0006508">
    <property type="term" value="P:proteolysis"/>
    <property type="evidence" value="ECO:0007669"/>
    <property type="project" value="InterPro"/>
</dbReference>
<feature type="binding site" evidence="9">
    <location>
        <position position="240"/>
    </location>
    <ligand>
        <name>substrate</name>
    </ligand>
</feature>
<dbReference type="PANTHER" id="PTHR21581">
    <property type="entry name" value="D-ALANYL-D-ALANINE CARBOXYPEPTIDASE"/>
    <property type="match status" value="1"/>
</dbReference>
<dbReference type="Gene3D" id="3.40.710.10">
    <property type="entry name" value="DD-peptidase/beta-lactamase superfamily"/>
    <property type="match status" value="1"/>
</dbReference>
<dbReference type="InterPro" id="IPR012338">
    <property type="entry name" value="Beta-lactam/transpept-like"/>
</dbReference>
<dbReference type="SUPFAM" id="SSF69189">
    <property type="entry name" value="Penicillin-binding protein associated domain"/>
    <property type="match status" value="1"/>
</dbReference>
<dbReference type="InterPro" id="IPR001967">
    <property type="entry name" value="Peptidase_S11_N"/>
</dbReference>
<gene>
    <name evidence="12" type="ORF">HCT14_03435</name>
</gene>
<keyword evidence="3" id="KW-0732">Signal</keyword>
<dbReference type="Proteomes" id="UP000711995">
    <property type="component" value="Unassembled WGS sequence"/>
</dbReference>
<dbReference type="AlphaFoldDB" id="A0A968G8L7"/>
<comment type="similarity">
    <text evidence="2 10">Belongs to the peptidase S11 family.</text>
</comment>
<keyword evidence="12" id="KW-0121">Carboxypeptidase</keyword>
<dbReference type="InterPro" id="IPR015956">
    <property type="entry name" value="Peniciliin-bd_prot_C_sf"/>
</dbReference>
<feature type="active site" description="Acyl-ester intermediate" evidence="8">
    <location>
        <position position="64"/>
    </location>
</feature>
<feature type="domain" description="Peptidase S11 D-alanyl-D-alanine carboxypeptidase A N-terminal" evidence="11">
    <location>
        <begin position="33"/>
        <end position="269"/>
    </location>
</feature>
<evidence type="ECO:0000313" key="12">
    <source>
        <dbReference type="EMBL" id="NIZ40565.1"/>
    </source>
</evidence>
<dbReference type="PRINTS" id="PR00725">
    <property type="entry name" value="DADACBPTASE1"/>
</dbReference>
<protein>
    <submittedName>
        <fullName evidence="12">D-alanyl-D-alanine carboxypeptidase</fullName>
    </submittedName>
</protein>
<accession>A0A968G8L7</accession>
<keyword evidence="7" id="KW-0961">Cell wall biogenesis/degradation</keyword>
<keyword evidence="4" id="KW-0378">Hydrolase</keyword>
<dbReference type="EMBL" id="JAATLJ010000001">
    <property type="protein sequence ID" value="NIZ40565.1"/>
    <property type="molecule type" value="Genomic_DNA"/>
</dbReference>
<evidence type="ECO:0000256" key="4">
    <source>
        <dbReference type="ARBA" id="ARBA00022801"/>
    </source>
</evidence>
<organism evidence="12 13">
    <name type="scientific">Entomospira entomophila</name>
    <dbReference type="NCBI Taxonomy" id="2719988"/>
    <lineage>
        <taxon>Bacteria</taxon>
        <taxon>Pseudomonadati</taxon>
        <taxon>Spirochaetota</taxon>
        <taxon>Spirochaetia</taxon>
        <taxon>Spirochaetales</taxon>
        <taxon>Spirochaetaceae</taxon>
        <taxon>Entomospira</taxon>
    </lineage>
</organism>
<dbReference type="GO" id="GO:0009252">
    <property type="term" value="P:peptidoglycan biosynthetic process"/>
    <property type="evidence" value="ECO:0007669"/>
    <property type="project" value="UniProtKB-KW"/>
</dbReference>
<name>A0A968G8L7_9SPIO</name>
<evidence type="ECO:0000313" key="13">
    <source>
        <dbReference type="Proteomes" id="UP000711995"/>
    </source>
</evidence>
<reference evidence="12 13" key="1">
    <citation type="submission" date="2020-03" db="EMBL/GenBank/DDBJ databases">
        <title>Spirochaetal bacteria isolated from arthropods constitute a novel genus Entomospira genus novum within the order Spirochaetales.</title>
        <authorList>
            <person name="Grana-Miraglia L."/>
            <person name="Sikutova S."/>
            <person name="Fingerle V."/>
            <person name="Sing A."/>
            <person name="Castillo-Ramirez S."/>
            <person name="Margos G."/>
            <person name="Rudolf I."/>
        </authorList>
    </citation>
    <scope>NUCLEOTIDE SEQUENCE [LARGE SCALE GENOMIC DNA]</scope>
    <source>
        <strain evidence="12 13">BR193</strain>
    </source>
</reference>
<evidence type="ECO:0000256" key="7">
    <source>
        <dbReference type="ARBA" id="ARBA00023316"/>
    </source>
</evidence>
<keyword evidence="6" id="KW-0573">Peptidoglycan synthesis</keyword>
<evidence type="ECO:0000256" key="8">
    <source>
        <dbReference type="PIRSR" id="PIRSR618044-1"/>
    </source>
</evidence>
<dbReference type="PANTHER" id="PTHR21581:SF6">
    <property type="entry name" value="TRAFFICKING PROTEIN PARTICLE COMPLEX SUBUNIT 12"/>
    <property type="match status" value="1"/>
</dbReference>
<evidence type="ECO:0000256" key="10">
    <source>
        <dbReference type="RuleBase" id="RU004016"/>
    </source>
</evidence>
<keyword evidence="5" id="KW-0133">Cell shape</keyword>
<evidence type="ECO:0000256" key="2">
    <source>
        <dbReference type="ARBA" id="ARBA00007164"/>
    </source>
</evidence>
<evidence type="ECO:0000256" key="1">
    <source>
        <dbReference type="ARBA" id="ARBA00003217"/>
    </source>
</evidence>
<evidence type="ECO:0000256" key="6">
    <source>
        <dbReference type="ARBA" id="ARBA00022984"/>
    </source>
</evidence>
<proteinExistence type="inferred from homology"/>
<evidence type="ECO:0000256" key="9">
    <source>
        <dbReference type="PIRSR" id="PIRSR618044-2"/>
    </source>
</evidence>
<feature type="active site" description="Acyl-ester intermediate" evidence="8">
    <location>
        <position position="61"/>
    </location>
</feature>
<evidence type="ECO:0000256" key="3">
    <source>
        <dbReference type="ARBA" id="ARBA00022729"/>
    </source>
</evidence>
<keyword evidence="13" id="KW-1185">Reference proteome</keyword>
<evidence type="ECO:0000256" key="5">
    <source>
        <dbReference type="ARBA" id="ARBA00022960"/>
    </source>
</evidence>
<comment type="caution">
    <text evidence="12">The sequence shown here is derived from an EMBL/GenBank/DDBJ whole genome shotgun (WGS) entry which is preliminary data.</text>
</comment>
<dbReference type="GO" id="GO:0071555">
    <property type="term" value="P:cell wall organization"/>
    <property type="evidence" value="ECO:0007669"/>
    <property type="project" value="UniProtKB-KW"/>
</dbReference>
<evidence type="ECO:0000259" key="11">
    <source>
        <dbReference type="Pfam" id="PF00768"/>
    </source>
</evidence>
<keyword evidence="12" id="KW-0645">Protease</keyword>
<dbReference type="GO" id="GO:0008360">
    <property type="term" value="P:regulation of cell shape"/>
    <property type="evidence" value="ECO:0007669"/>
    <property type="project" value="UniProtKB-KW"/>
</dbReference>
<dbReference type="Pfam" id="PF00768">
    <property type="entry name" value="Peptidase_S11"/>
    <property type="match status" value="1"/>
</dbReference>
<dbReference type="GO" id="GO:0009002">
    <property type="term" value="F:serine-type D-Ala-D-Ala carboxypeptidase activity"/>
    <property type="evidence" value="ECO:0007669"/>
    <property type="project" value="InterPro"/>
</dbReference>